<dbReference type="NCBIfam" id="TIGR03570">
    <property type="entry name" value="NeuD_NnaD"/>
    <property type="match status" value="1"/>
</dbReference>
<dbReference type="InterPro" id="IPR011004">
    <property type="entry name" value="Trimer_LpxA-like_sf"/>
</dbReference>
<dbReference type="EMBL" id="CP049057">
    <property type="protein sequence ID" value="QIE58273.1"/>
    <property type="molecule type" value="Genomic_DNA"/>
</dbReference>
<keyword evidence="4" id="KW-0012">Acyltransferase</keyword>
<keyword evidence="8" id="KW-1185">Reference proteome</keyword>
<dbReference type="RefSeq" id="WP_164678280.1">
    <property type="nucleotide sequence ID" value="NZ_CP049057.1"/>
</dbReference>
<evidence type="ECO:0000256" key="4">
    <source>
        <dbReference type="ARBA" id="ARBA00023315"/>
    </source>
</evidence>
<dbReference type="PANTHER" id="PTHR43300">
    <property type="entry name" value="ACETYLTRANSFERASE"/>
    <property type="match status" value="1"/>
</dbReference>
<dbReference type="CDD" id="cd03360">
    <property type="entry name" value="LbH_AT_putative"/>
    <property type="match status" value="1"/>
</dbReference>
<dbReference type="InterPro" id="IPR020019">
    <property type="entry name" value="AcTrfase_PglD-like"/>
</dbReference>
<keyword evidence="2 7" id="KW-0808">Transferase</keyword>
<dbReference type="Pfam" id="PF17836">
    <property type="entry name" value="PglD_N"/>
    <property type="match status" value="1"/>
</dbReference>
<dbReference type="InterPro" id="IPR001451">
    <property type="entry name" value="Hexapep"/>
</dbReference>
<dbReference type="SUPFAM" id="SSF51161">
    <property type="entry name" value="Trimeric LpxA-like enzymes"/>
    <property type="match status" value="1"/>
</dbReference>
<name>A0A6G6GIM9_9FLAO</name>
<evidence type="ECO:0000259" key="6">
    <source>
        <dbReference type="Pfam" id="PF17836"/>
    </source>
</evidence>
<gene>
    <name evidence="7" type="ORF">G5B37_01420</name>
</gene>
<feature type="domain" description="PglD N-terminal" evidence="6">
    <location>
        <begin position="4"/>
        <end position="76"/>
    </location>
</feature>
<dbReference type="InterPro" id="IPR041561">
    <property type="entry name" value="PglD_N"/>
</dbReference>
<dbReference type="Pfam" id="PF00132">
    <property type="entry name" value="Hexapep"/>
    <property type="match status" value="1"/>
</dbReference>
<organism evidence="7 8">
    <name type="scientific">Rasiella rasia</name>
    <dbReference type="NCBI Taxonomy" id="2744027"/>
    <lineage>
        <taxon>Bacteria</taxon>
        <taxon>Pseudomonadati</taxon>
        <taxon>Bacteroidota</taxon>
        <taxon>Flavobacteriia</taxon>
        <taxon>Flavobacteriales</taxon>
        <taxon>Flavobacteriaceae</taxon>
        <taxon>Rasiella</taxon>
    </lineage>
</organism>
<protein>
    <submittedName>
        <fullName evidence="7">Acetyltransferase</fullName>
    </submittedName>
</protein>
<evidence type="ECO:0000313" key="7">
    <source>
        <dbReference type="EMBL" id="QIE58273.1"/>
    </source>
</evidence>
<dbReference type="Gene3D" id="3.40.50.20">
    <property type="match status" value="1"/>
</dbReference>
<dbReference type="PROSITE" id="PS00101">
    <property type="entry name" value="HEXAPEP_TRANSFERASES"/>
    <property type="match status" value="1"/>
</dbReference>
<dbReference type="AlphaFoldDB" id="A0A6G6GIM9"/>
<comment type="similarity">
    <text evidence="1">Belongs to the transferase hexapeptide repeat family.</text>
</comment>
<feature type="binding site" evidence="5">
    <location>
        <position position="137"/>
    </location>
    <ligand>
        <name>acetyl-CoA</name>
        <dbReference type="ChEBI" id="CHEBI:57288"/>
    </ligand>
</feature>
<dbReference type="GO" id="GO:0016746">
    <property type="term" value="F:acyltransferase activity"/>
    <property type="evidence" value="ECO:0007669"/>
    <property type="project" value="UniProtKB-KW"/>
</dbReference>
<reference evidence="7 8" key="1">
    <citation type="submission" date="2020-02" db="EMBL/GenBank/DDBJ databases">
        <title>Complete genome sequence of Flavobacteriaceae bacterium.</title>
        <authorList>
            <person name="Kim S.-J."/>
            <person name="Kim Y.-S."/>
            <person name="Kim K.-H."/>
        </authorList>
    </citation>
    <scope>NUCLEOTIDE SEQUENCE [LARGE SCALE GENOMIC DNA]</scope>
    <source>
        <strain evidence="7 8">RR4-40</strain>
    </source>
</reference>
<dbReference type="Proteomes" id="UP000505306">
    <property type="component" value="Chromosome"/>
</dbReference>
<dbReference type="InterPro" id="IPR050179">
    <property type="entry name" value="Trans_hexapeptide_repeat"/>
</dbReference>
<evidence type="ECO:0000256" key="2">
    <source>
        <dbReference type="ARBA" id="ARBA00022679"/>
    </source>
</evidence>
<dbReference type="Gene3D" id="2.160.10.10">
    <property type="entry name" value="Hexapeptide repeat proteins"/>
    <property type="match status" value="2"/>
</dbReference>
<accession>A0A6G6GIM9</accession>
<dbReference type="InterPro" id="IPR018357">
    <property type="entry name" value="Hexapep_transf_CS"/>
</dbReference>
<feature type="binding site" evidence="5">
    <location>
        <position position="64"/>
    </location>
    <ligand>
        <name>substrate</name>
    </ligand>
</feature>
<evidence type="ECO:0000256" key="1">
    <source>
        <dbReference type="ARBA" id="ARBA00007274"/>
    </source>
</evidence>
<dbReference type="KEGG" id="mgel:G5B37_01420"/>
<evidence type="ECO:0000256" key="3">
    <source>
        <dbReference type="ARBA" id="ARBA00022737"/>
    </source>
</evidence>
<evidence type="ECO:0000313" key="8">
    <source>
        <dbReference type="Proteomes" id="UP000505306"/>
    </source>
</evidence>
<sequence length="203" mass="21041">MKDITVIGGGGHCFALVELIRSGGLFRVVKVVDKTPKAKTILDVPMYESTGKEIEDTHIAIAIGDNKIRKIIAENLTTNCPIFIHDSAVCYPSAQFGKGIQVLPNAVIDADVSIGDFSIINNNATVSHNSKISAFCHVAIGAAISGGCTIGEGVLVGARSVILPNISVGKWATIGAGAVVTKDVPSGATVVGNPAKIIKTNHE</sequence>
<evidence type="ECO:0000256" key="5">
    <source>
        <dbReference type="PIRSR" id="PIRSR620019-2"/>
    </source>
</evidence>
<proteinExistence type="inferred from homology"/>
<keyword evidence="3" id="KW-0677">Repeat</keyword>
<dbReference type="PANTHER" id="PTHR43300:SF7">
    <property type="entry name" value="UDP-N-ACETYLBACILLOSAMINE N-ACETYLTRANSFERASE"/>
    <property type="match status" value="1"/>
</dbReference>